<dbReference type="PROSITE" id="PS50853">
    <property type="entry name" value="FN3"/>
    <property type="match status" value="2"/>
</dbReference>
<dbReference type="CDD" id="cd04081">
    <property type="entry name" value="CBM35_galactosidase-like"/>
    <property type="match status" value="1"/>
</dbReference>
<dbReference type="InterPro" id="IPR026444">
    <property type="entry name" value="Secre_tail"/>
</dbReference>
<keyword evidence="2" id="KW-0732">Signal</keyword>
<dbReference type="Pfam" id="PF00041">
    <property type="entry name" value="fn3"/>
    <property type="match status" value="2"/>
</dbReference>
<dbReference type="SUPFAM" id="SSF49265">
    <property type="entry name" value="Fibronectin type III"/>
    <property type="match status" value="2"/>
</dbReference>
<dbReference type="PROSITE" id="PS51175">
    <property type="entry name" value="CBM6"/>
    <property type="match status" value="1"/>
</dbReference>
<evidence type="ECO:0000259" key="4">
    <source>
        <dbReference type="PROSITE" id="PS51175"/>
    </source>
</evidence>
<dbReference type="InterPro" id="IPR011050">
    <property type="entry name" value="Pectin_lyase_fold/virulence"/>
</dbReference>
<evidence type="ECO:0000256" key="1">
    <source>
        <dbReference type="ARBA" id="ARBA00022737"/>
    </source>
</evidence>
<feature type="signal peptide" evidence="2">
    <location>
        <begin position="1"/>
        <end position="19"/>
    </location>
</feature>
<dbReference type="SMART" id="SM00060">
    <property type="entry name" value="FN3"/>
    <property type="match status" value="2"/>
</dbReference>
<dbReference type="InterPro" id="IPR003961">
    <property type="entry name" value="FN3_dom"/>
</dbReference>
<dbReference type="SUPFAM" id="SSF49899">
    <property type="entry name" value="Concanavalin A-like lectins/glucanases"/>
    <property type="match status" value="1"/>
</dbReference>
<dbReference type="Gene3D" id="2.160.20.10">
    <property type="entry name" value="Single-stranded right-handed beta-helix, Pectin lyase-like"/>
    <property type="match status" value="1"/>
</dbReference>
<feature type="domain" description="CBM6" evidence="4">
    <location>
        <begin position="990"/>
        <end position="1108"/>
    </location>
</feature>
<proteinExistence type="predicted"/>
<evidence type="ECO:0000313" key="5">
    <source>
        <dbReference type="EMBL" id="MBT1705940.1"/>
    </source>
</evidence>
<dbReference type="InterPro" id="IPR005084">
    <property type="entry name" value="CBM6"/>
</dbReference>
<dbReference type="Gene3D" id="2.60.120.260">
    <property type="entry name" value="Galactose-binding domain-like"/>
    <property type="match status" value="1"/>
</dbReference>
<dbReference type="Gene3D" id="2.60.120.200">
    <property type="match status" value="1"/>
</dbReference>
<dbReference type="InterPro" id="IPR013783">
    <property type="entry name" value="Ig-like_fold"/>
</dbReference>
<dbReference type="InterPro" id="IPR012334">
    <property type="entry name" value="Pectin_lyas_fold"/>
</dbReference>
<dbReference type="Pfam" id="PF13385">
    <property type="entry name" value="Laminin_G_3"/>
    <property type="match status" value="1"/>
</dbReference>
<dbReference type="SMART" id="SM00710">
    <property type="entry name" value="PbH1"/>
    <property type="match status" value="5"/>
</dbReference>
<dbReference type="InterPro" id="IPR050964">
    <property type="entry name" value="Striated_Muscle_Regulatory"/>
</dbReference>
<feature type="domain" description="Fibronectin type-III" evidence="3">
    <location>
        <begin position="900"/>
        <end position="985"/>
    </location>
</feature>
<name>A0ABS5VWZ4_9BACT</name>
<dbReference type="PANTHER" id="PTHR13817">
    <property type="entry name" value="TITIN"/>
    <property type="match status" value="1"/>
</dbReference>
<evidence type="ECO:0000259" key="3">
    <source>
        <dbReference type="PROSITE" id="PS50853"/>
    </source>
</evidence>
<feature type="chain" id="PRO_5045718096" evidence="2">
    <location>
        <begin position="20"/>
        <end position="1213"/>
    </location>
</feature>
<dbReference type="SUPFAM" id="SSF49785">
    <property type="entry name" value="Galactose-binding domain-like"/>
    <property type="match status" value="1"/>
</dbReference>
<evidence type="ECO:0000256" key="2">
    <source>
        <dbReference type="SAM" id="SignalP"/>
    </source>
</evidence>
<keyword evidence="1" id="KW-0677">Repeat</keyword>
<dbReference type="InterPro" id="IPR006626">
    <property type="entry name" value="PbH1"/>
</dbReference>
<dbReference type="SUPFAM" id="SSF51126">
    <property type="entry name" value="Pectin lyase-like"/>
    <property type="match status" value="1"/>
</dbReference>
<dbReference type="NCBIfam" id="TIGR04183">
    <property type="entry name" value="Por_Secre_tail"/>
    <property type="match status" value="1"/>
</dbReference>
<reference evidence="5 6" key="1">
    <citation type="submission" date="2021-05" db="EMBL/GenBank/DDBJ databases">
        <title>A Polyphasic approach of four new species of the genus Ohtaekwangia: Ohtaekwangia histidinii sp. nov., Ohtaekwangia cretensis sp. nov., Ohtaekwangia indiensis sp. nov., Ohtaekwangia reichenbachii sp. nov. from diverse environment.</title>
        <authorList>
            <person name="Octaviana S."/>
        </authorList>
    </citation>
    <scope>NUCLEOTIDE SEQUENCE [LARGE SCALE GENOMIC DNA]</scope>
    <source>
        <strain evidence="5 6">PWU20</strain>
    </source>
</reference>
<comment type="caution">
    <text evidence="5">The sequence shown here is derived from an EMBL/GenBank/DDBJ whole genome shotgun (WGS) entry which is preliminary data.</text>
</comment>
<dbReference type="EMBL" id="JAHESD010000074">
    <property type="protein sequence ID" value="MBT1705940.1"/>
    <property type="molecule type" value="Genomic_DNA"/>
</dbReference>
<keyword evidence="6" id="KW-1185">Reference proteome</keyword>
<dbReference type="InterPro" id="IPR036116">
    <property type="entry name" value="FN3_sf"/>
</dbReference>
<gene>
    <name evidence="5" type="ORF">KK060_21800</name>
</gene>
<dbReference type="RefSeq" id="WP_254156384.1">
    <property type="nucleotide sequence ID" value="NZ_JAHESD010000074.1"/>
</dbReference>
<dbReference type="Proteomes" id="UP000772618">
    <property type="component" value="Unassembled WGS sequence"/>
</dbReference>
<protein>
    <submittedName>
        <fullName evidence="5">Fibronectin type III domain-containing protein</fullName>
    </submittedName>
</protein>
<dbReference type="InterPro" id="IPR013320">
    <property type="entry name" value="ConA-like_dom_sf"/>
</dbReference>
<evidence type="ECO:0000313" key="6">
    <source>
        <dbReference type="Proteomes" id="UP000772618"/>
    </source>
</evidence>
<sequence length="1213" mass="131650">MKKFLLSVCMLLFGIGAYATTYYVRADGNDSNNGLSNSPAGAFKTIAKACEKVPAGAHLIIIGEGVFTETFTMQPKEGVSVRGQGVGVTIIRFPQKTDVEEPVFSYVAAGAFDLRSINILEKGGIRFVWDKEDRVVDRLASVDGNQEISHFTLDGVNELGFEGIRVLNRNNVKIHDVEILNFSSSGINIEAKGQATVSNTEIYNFTIKESGYEGTDRSLGNITVYGDQRNITIRNGTIEHLTKNSGYGIKVLRSWADYQRKGDYIRNMKIDRLIQHGKDSAAWDNGKAANIAIEFWWIAAEGVEISNCDLTNAVSMEFNAPLTTYPYAFWLHHNKIKVGYAAIGETAVSNIIYEHNYIDYRENSFAWGVFGEFNSGNGTLNPGTPIQNLIVRNNIFDLGTRQPSFFVFTSKVENIQFYNNTINAIGGTPTLFEMRRPYSNGSNSFKVFNNIFDFEHGGSFQVYIYNEGNDGAAPANSIFKNNMYPTAPTLLPTTFSTTPQIIGPAELKRTGNRFDTYFQPIEHANAVDQGIVIAGVNDTRPYKGNAPDLGYFESEGVAMPDTEAPTAPQNLRLVSQASSAVELAWNASTDNRRVVAYEVYLGNQSIGTSTTTVFSVTGLNTNTTYNFTVKARDLANNVSQASNKVYATLVGSAIVNPLIALAFNENTGNSITNTGSAATSLVKTDLSPVWSTNVPSHAVGVSSIDFGTTPGNYVVESNGVVSELKGLRSFTITGWVNCRSSDVGPGGNRIISWINGGADGVDLVYRSDGSLQMGINGWPDGSPASSSANKITTQSSAPAANWVFFAVTYESSTSQVKFYFGNKTSDATLDLTRNYNKGVVGSNIAKLAVGHFNSVTRGAALDRMFRGLIDDIRVYGTSLPASDIITVQKSNLQDIVSPSVPTALVANGITSTSVSLLWSASTDNIGVTGYEIYRESTLIGTSNSTSFTVTGLTPNTNYTFSVTAKDAAGNISELSNPVNVKTNAAPTTTTVYEAEASGNTFGPATWINGNIVKNVGNEVGYIQFNSVSSTTSENKTLKIYYINGDANARTGLVTINGATTLVTFPPTSTWNTIGVLTMTISLNAGNNIIKIHHERDNYAPDFDRIEVTGTATAARAASENLVINSDPTQFVTYPEVYPNPVKDGVIRISLPNKSNNVTRVVIRNVSTNEIVYQQEFTADFISELQFEPNLLPGIYVLYLSDGNMEKYTRIMIY</sequence>
<dbReference type="InterPro" id="IPR008979">
    <property type="entry name" value="Galactose-bd-like_sf"/>
</dbReference>
<feature type="domain" description="Fibronectin type-III" evidence="3">
    <location>
        <begin position="567"/>
        <end position="653"/>
    </location>
</feature>
<accession>A0ABS5VWZ4</accession>
<dbReference type="PANTHER" id="PTHR13817:SF73">
    <property type="entry name" value="FIBRONECTIN TYPE-III DOMAIN-CONTAINING PROTEIN"/>
    <property type="match status" value="1"/>
</dbReference>
<dbReference type="CDD" id="cd00063">
    <property type="entry name" value="FN3"/>
    <property type="match status" value="2"/>
</dbReference>
<organism evidence="5 6">
    <name type="scientific">Chryseosolibacter indicus</name>
    <dbReference type="NCBI Taxonomy" id="2782351"/>
    <lineage>
        <taxon>Bacteria</taxon>
        <taxon>Pseudomonadati</taxon>
        <taxon>Bacteroidota</taxon>
        <taxon>Cytophagia</taxon>
        <taxon>Cytophagales</taxon>
        <taxon>Chryseotaleaceae</taxon>
        <taxon>Chryseosolibacter</taxon>
    </lineage>
</organism>
<dbReference type="Gene3D" id="2.60.40.10">
    <property type="entry name" value="Immunoglobulins"/>
    <property type="match status" value="2"/>
</dbReference>